<evidence type="ECO:0000256" key="1">
    <source>
        <dbReference type="ARBA" id="ARBA00004196"/>
    </source>
</evidence>
<dbReference type="Pfam" id="PF13416">
    <property type="entry name" value="SBP_bac_8"/>
    <property type="match status" value="1"/>
</dbReference>
<feature type="chain" id="PRO_5041990046" evidence="6">
    <location>
        <begin position="20"/>
        <end position="455"/>
    </location>
</feature>
<dbReference type="PANTHER" id="PTHR43649">
    <property type="entry name" value="ARABINOSE-BINDING PROTEIN-RELATED"/>
    <property type="match status" value="1"/>
</dbReference>
<feature type="region of interest" description="Disordered" evidence="5">
    <location>
        <begin position="23"/>
        <end position="51"/>
    </location>
</feature>
<dbReference type="SUPFAM" id="SSF53850">
    <property type="entry name" value="Periplasmic binding protein-like II"/>
    <property type="match status" value="1"/>
</dbReference>
<dbReference type="EMBL" id="JAJEPU010000024">
    <property type="protein sequence ID" value="MCC2165058.1"/>
    <property type="molecule type" value="Genomic_DNA"/>
</dbReference>
<proteinExistence type="inferred from homology"/>
<comment type="caution">
    <text evidence="7">The sequence shown here is derived from an EMBL/GenBank/DDBJ whole genome shotgun (WGS) entry which is preliminary data.</text>
</comment>
<keyword evidence="4 6" id="KW-0732">Signal</keyword>
<evidence type="ECO:0000256" key="2">
    <source>
        <dbReference type="ARBA" id="ARBA00008520"/>
    </source>
</evidence>
<dbReference type="GO" id="GO:0030313">
    <property type="term" value="C:cell envelope"/>
    <property type="evidence" value="ECO:0007669"/>
    <property type="project" value="UniProtKB-SubCell"/>
</dbReference>
<feature type="signal peptide" evidence="6">
    <location>
        <begin position="1"/>
        <end position="19"/>
    </location>
</feature>
<reference evidence="7" key="1">
    <citation type="submission" date="2021-10" db="EMBL/GenBank/DDBJ databases">
        <title>Anaerobic single-cell dispensing facilitates the cultivation of human gut bacteria.</title>
        <authorList>
            <person name="Afrizal A."/>
        </authorList>
    </citation>
    <scope>NUCLEOTIDE SEQUENCE</scope>
    <source>
        <strain evidence="7">CLA-AA-H274</strain>
    </source>
</reference>
<sequence length="455" mass="49713">MRKKIALVMAAVTAATTLAGCSGGGSTGKAGGQSTTAETSAEAGETTGEVDASKYEVTEPITIKWWHALEDQYSDTVQKVVDDFNNSQDLITVEAEYIGSYSKVNEALVAAHAAGTDLPAITVANTSYIAEYGAGGLTEDLTPYIQASDYDVTDFGDGMIKACQYNDKVVSLPFLISTQIMFYNKDMADEMGITIPEKWSDMDAFLDKATQKNADGSTAVYGTIIPGWDQWYFETFYQNNGVKIINDDQVTTDLADEKAVAVAQKIKDWCDKGYTYWTGTGDDASSNMRQNFIDGKAFSVVHTTSLYNTYVDQCDFEVGMSWLPGGDTKDQEIGGCALLIPAKNDQATKNAAWQFMQYLCSKDVNMTWAEGTGYMPTRKSVLDTDEGKAFLEKKPAFQAILDNLDEINPRIQHKAWGQLATIWKNSMAEVMMEGGDVPSAMEQMADEINDVLGDS</sequence>
<comment type="subcellular location">
    <subcellularLocation>
        <location evidence="1">Cell envelope</location>
    </subcellularLocation>
</comment>
<dbReference type="PANTHER" id="PTHR43649:SF31">
    <property type="entry name" value="SN-GLYCEROL-3-PHOSPHATE-BINDING PERIPLASMIC PROTEIN UGPB"/>
    <property type="match status" value="1"/>
</dbReference>
<keyword evidence="3" id="KW-0813">Transport</keyword>
<accession>A0AAE3ANP5</accession>
<feature type="compositionally biased region" description="Low complexity" evidence="5">
    <location>
        <begin position="32"/>
        <end position="49"/>
    </location>
</feature>
<evidence type="ECO:0000256" key="3">
    <source>
        <dbReference type="ARBA" id="ARBA00022448"/>
    </source>
</evidence>
<dbReference type="Proteomes" id="UP001198962">
    <property type="component" value="Unassembled WGS sequence"/>
</dbReference>
<evidence type="ECO:0000256" key="5">
    <source>
        <dbReference type="SAM" id="MobiDB-lite"/>
    </source>
</evidence>
<organism evidence="7 8">
    <name type="scientific">Brotaphodocola catenula</name>
    <dbReference type="NCBI Taxonomy" id="2885361"/>
    <lineage>
        <taxon>Bacteria</taxon>
        <taxon>Bacillati</taxon>
        <taxon>Bacillota</taxon>
        <taxon>Clostridia</taxon>
        <taxon>Lachnospirales</taxon>
        <taxon>Lachnospiraceae</taxon>
        <taxon>Brotaphodocola</taxon>
    </lineage>
</organism>
<protein>
    <submittedName>
        <fullName evidence="7">ABC transporter substrate-binding protein</fullName>
    </submittedName>
</protein>
<evidence type="ECO:0000313" key="8">
    <source>
        <dbReference type="Proteomes" id="UP001198962"/>
    </source>
</evidence>
<dbReference type="AlphaFoldDB" id="A0AAE3ANP5"/>
<dbReference type="RefSeq" id="WP_308451486.1">
    <property type="nucleotide sequence ID" value="NZ_JAJEPU010000024.1"/>
</dbReference>
<comment type="similarity">
    <text evidence="2">Belongs to the bacterial solute-binding protein 1 family.</text>
</comment>
<dbReference type="InterPro" id="IPR006059">
    <property type="entry name" value="SBP"/>
</dbReference>
<name>A0AAE3ANP5_9FIRM</name>
<dbReference type="InterPro" id="IPR050490">
    <property type="entry name" value="Bact_solute-bd_prot1"/>
</dbReference>
<dbReference type="PROSITE" id="PS51257">
    <property type="entry name" value="PROKAR_LIPOPROTEIN"/>
    <property type="match status" value="1"/>
</dbReference>
<evidence type="ECO:0000313" key="7">
    <source>
        <dbReference type="EMBL" id="MCC2165058.1"/>
    </source>
</evidence>
<evidence type="ECO:0000256" key="6">
    <source>
        <dbReference type="SAM" id="SignalP"/>
    </source>
</evidence>
<dbReference type="CDD" id="cd14748">
    <property type="entry name" value="PBP2_UgpB"/>
    <property type="match status" value="1"/>
</dbReference>
<dbReference type="Gene3D" id="3.40.190.10">
    <property type="entry name" value="Periplasmic binding protein-like II"/>
    <property type="match status" value="1"/>
</dbReference>
<gene>
    <name evidence="7" type="ORF">LKD32_09265</name>
</gene>
<evidence type="ECO:0000256" key="4">
    <source>
        <dbReference type="ARBA" id="ARBA00022729"/>
    </source>
</evidence>
<keyword evidence="8" id="KW-1185">Reference proteome</keyword>